<organism evidence="4 5">
    <name type="scientific">Salinibacterium xinjiangense</name>
    <dbReference type="NCBI Taxonomy" id="386302"/>
    <lineage>
        <taxon>Bacteria</taxon>
        <taxon>Bacillati</taxon>
        <taxon>Actinomycetota</taxon>
        <taxon>Actinomycetes</taxon>
        <taxon>Micrococcales</taxon>
        <taxon>Microbacteriaceae</taxon>
        <taxon>Salinibacterium</taxon>
    </lineage>
</organism>
<dbReference type="Proteomes" id="UP000219440">
    <property type="component" value="Unassembled WGS sequence"/>
</dbReference>
<evidence type="ECO:0008006" key="6">
    <source>
        <dbReference type="Google" id="ProtNLM"/>
    </source>
</evidence>
<gene>
    <name evidence="4" type="ORF">SAMN06296378_1290</name>
</gene>
<dbReference type="AlphaFoldDB" id="A0A2C8ZGY5"/>
<keyword evidence="5" id="KW-1185">Reference proteome</keyword>
<feature type="chain" id="PRO_5012383664" description="Bacterial Ig-like domain-containing protein" evidence="3">
    <location>
        <begin position="21"/>
        <end position="786"/>
    </location>
</feature>
<feature type="transmembrane region" description="Helical" evidence="2">
    <location>
        <begin position="649"/>
        <end position="670"/>
    </location>
</feature>
<keyword evidence="2" id="KW-1133">Transmembrane helix</keyword>
<name>A0A2C8ZGY5_9MICO</name>
<feature type="transmembrane region" description="Helical" evidence="2">
    <location>
        <begin position="446"/>
        <end position="465"/>
    </location>
</feature>
<dbReference type="InterPro" id="IPR013783">
    <property type="entry name" value="Ig-like_fold"/>
</dbReference>
<sequence>MLSAGILLALLGTVPLSAMAAVEPTPGSTAPPGGTRALTAPLVIDSPSNDALFASSSVTISGTKDPAGIVEVQSLTGGAPSCAIQAGGSTWECTFSAPTGRNTVTVFQRFDGDPTPEQARVTVRALPAPTITGRSPILTTGLVTGTGYPGSGIVLSGSAVGNCPGIVQPSGYWSCPLVVSASGDYSVSATQTWADDDNQPGGTSGAVVIRVDRDPPAYPVFTQPVSGAQPGSQPTVFAGTGENGARVDVFVDGTLVCSSSVGAGNWSCSSALGEGPHSVQGIQWDLAGNPSGATPGIAISITGATAPVAPQPERQKPSFVEPPATDQATPVPVPPPAAAQDTAEAPAAVPTLPFFPPPVGGISGLPPLDTWGTPTQYGGAIPSVESTATGSAWLWGLGLGVVFVLLIAMPLRLALTALRSRFPRHYFARDHSRLTASEVPQLRPRMTLLGAIGAAAALAALAGGIQGEVRYLRLAIAVAIALLVLNGISVALTTRMATKALGGESRLRLVPIFLTIAALAALVSRAGGIQPPVIVGVVIAASFLAEVPARSRGLVATLQLAVTLALGLAAWLAHSAIGAVTGFLPLLATETLSSLCIAAIGSAVVLALPVSRMPGRLIFEWSPVTWVAVALAAGTIAGVVIAGGSTFPVPSLVGLSLAFAALCLALWAWIRLIEPPLNSRAPATTGGSTGGSAGAGAGTMSAARTRPWSESGYDVTPEARYEVGRLAVAVTPVGLPQREGATELGIVHGDAHVSEPVAGGLSTVRERLQREAAEPLPGSDRHLERS</sequence>
<keyword evidence="2" id="KW-0812">Transmembrane</keyword>
<accession>A0A2C8ZGY5</accession>
<feature type="transmembrane region" description="Helical" evidence="2">
    <location>
        <begin position="392"/>
        <end position="415"/>
    </location>
</feature>
<reference evidence="4 5" key="1">
    <citation type="submission" date="2017-09" db="EMBL/GenBank/DDBJ databases">
        <authorList>
            <person name="Ehlers B."/>
            <person name="Leendertz F.H."/>
        </authorList>
    </citation>
    <scope>NUCLEOTIDE SEQUENCE [LARGE SCALE GENOMIC DNA]</scope>
    <source>
        <strain evidence="4 5">CGMCC 1.05381</strain>
    </source>
</reference>
<evidence type="ECO:0000256" key="3">
    <source>
        <dbReference type="SAM" id="SignalP"/>
    </source>
</evidence>
<feature type="transmembrane region" description="Helical" evidence="2">
    <location>
        <begin position="554"/>
        <end position="572"/>
    </location>
</feature>
<evidence type="ECO:0000313" key="4">
    <source>
        <dbReference type="EMBL" id="SOE63877.1"/>
    </source>
</evidence>
<feature type="transmembrane region" description="Helical" evidence="2">
    <location>
        <begin position="529"/>
        <end position="547"/>
    </location>
</feature>
<feature type="compositionally biased region" description="Gly residues" evidence="1">
    <location>
        <begin position="687"/>
        <end position="697"/>
    </location>
</feature>
<feature type="signal peptide" evidence="3">
    <location>
        <begin position="1"/>
        <end position="20"/>
    </location>
</feature>
<feature type="transmembrane region" description="Helical" evidence="2">
    <location>
        <begin position="592"/>
        <end position="611"/>
    </location>
</feature>
<dbReference type="EMBL" id="OCST01000003">
    <property type="protein sequence ID" value="SOE63877.1"/>
    <property type="molecule type" value="Genomic_DNA"/>
</dbReference>
<evidence type="ECO:0000256" key="2">
    <source>
        <dbReference type="SAM" id="Phobius"/>
    </source>
</evidence>
<dbReference type="Gene3D" id="2.60.40.1800">
    <property type="match status" value="1"/>
</dbReference>
<dbReference type="GO" id="GO:0005975">
    <property type="term" value="P:carbohydrate metabolic process"/>
    <property type="evidence" value="ECO:0007669"/>
    <property type="project" value="UniProtKB-ARBA"/>
</dbReference>
<proteinExistence type="predicted"/>
<feature type="region of interest" description="Disordered" evidence="1">
    <location>
        <begin position="683"/>
        <end position="711"/>
    </location>
</feature>
<keyword evidence="3" id="KW-0732">Signal</keyword>
<evidence type="ECO:0000313" key="5">
    <source>
        <dbReference type="Proteomes" id="UP000219440"/>
    </source>
</evidence>
<feature type="transmembrane region" description="Helical" evidence="2">
    <location>
        <begin position="471"/>
        <end position="493"/>
    </location>
</feature>
<feature type="region of interest" description="Disordered" evidence="1">
    <location>
        <begin position="308"/>
        <end position="345"/>
    </location>
</feature>
<keyword evidence="2" id="KW-0472">Membrane</keyword>
<feature type="transmembrane region" description="Helical" evidence="2">
    <location>
        <begin position="505"/>
        <end position="523"/>
    </location>
</feature>
<evidence type="ECO:0000256" key="1">
    <source>
        <dbReference type="SAM" id="MobiDB-lite"/>
    </source>
</evidence>
<dbReference type="Gene3D" id="2.60.40.10">
    <property type="entry name" value="Immunoglobulins"/>
    <property type="match status" value="1"/>
</dbReference>
<protein>
    <recommendedName>
        <fullName evidence="6">Bacterial Ig-like domain-containing protein</fullName>
    </recommendedName>
</protein>
<feature type="transmembrane region" description="Helical" evidence="2">
    <location>
        <begin position="623"/>
        <end position="643"/>
    </location>
</feature>